<evidence type="ECO:0000313" key="3">
    <source>
        <dbReference type="Proteomes" id="UP000054097"/>
    </source>
</evidence>
<evidence type="ECO:0000313" key="2">
    <source>
        <dbReference type="EMBL" id="KIM23609.1"/>
    </source>
</evidence>
<sequence length="347" mass="38223">MVSISPQQRPLRLREQDISARHVLALFTPPVDMHNATAAKITASIQYVISRLKTPFDLQDFIQLMEQESWDDASINFVTLCQTILTELLTPYDAVEAKATACLPLHDLKEAVVDLTDPLLCSTRLDSVLMDMSLHAFLNGQAGQARTLIVLSAAHGYLYASSCLMRTLESLVSQNMGNISILIDTTNLHALTLSPYILRTIDYIVMTGPIRSHIWRDALKSYAVSSETPITPPFLRGKNEVAILSPQSQQIESGTDGECASVWGDTFMSLVISEVVPIAPVESIAETNEQLEYSHKTRSNLGGPSFEARSSPKLELVSAQAPSNGATYPLSAEEQSRYFAKYYGKPK</sequence>
<organism evidence="2 3">
    <name type="scientific">Serendipita vermifera MAFF 305830</name>
    <dbReference type="NCBI Taxonomy" id="933852"/>
    <lineage>
        <taxon>Eukaryota</taxon>
        <taxon>Fungi</taxon>
        <taxon>Dikarya</taxon>
        <taxon>Basidiomycota</taxon>
        <taxon>Agaricomycotina</taxon>
        <taxon>Agaricomycetes</taxon>
        <taxon>Sebacinales</taxon>
        <taxon>Serendipitaceae</taxon>
        <taxon>Serendipita</taxon>
    </lineage>
</organism>
<keyword evidence="3" id="KW-1185">Reference proteome</keyword>
<protein>
    <submittedName>
        <fullName evidence="2">Uncharacterized protein</fullName>
    </submittedName>
</protein>
<dbReference type="Proteomes" id="UP000054097">
    <property type="component" value="Unassembled WGS sequence"/>
</dbReference>
<proteinExistence type="predicted"/>
<feature type="region of interest" description="Disordered" evidence="1">
    <location>
        <begin position="294"/>
        <end position="313"/>
    </location>
</feature>
<gene>
    <name evidence="2" type="ORF">M408DRAFT_252225</name>
</gene>
<dbReference type="EMBL" id="KN824334">
    <property type="protein sequence ID" value="KIM23609.1"/>
    <property type="molecule type" value="Genomic_DNA"/>
</dbReference>
<reference evidence="3" key="2">
    <citation type="submission" date="2015-01" db="EMBL/GenBank/DDBJ databases">
        <title>Evolutionary Origins and Diversification of the Mycorrhizal Mutualists.</title>
        <authorList>
            <consortium name="DOE Joint Genome Institute"/>
            <consortium name="Mycorrhizal Genomics Consortium"/>
            <person name="Kohler A."/>
            <person name="Kuo A."/>
            <person name="Nagy L.G."/>
            <person name="Floudas D."/>
            <person name="Copeland A."/>
            <person name="Barry K.W."/>
            <person name="Cichocki N."/>
            <person name="Veneault-Fourrey C."/>
            <person name="LaButti K."/>
            <person name="Lindquist E.A."/>
            <person name="Lipzen A."/>
            <person name="Lundell T."/>
            <person name="Morin E."/>
            <person name="Murat C."/>
            <person name="Riley R."/>
            <person name="Ohm R."/>
            <person name="Sun H."/>
            <person name="Tunlid A."/>
            <person name="Henrissat B."/>
            <person name="Grigoriev I.V."/>
            <person name="Hibbett D.S."/>
            <person name="Martin F."/>
        </authorList>
    </citation>
    <scope>NUCLEOTIDE SEQUENCE [LARGE SCALE GENOMIC DNA]</scope>
    <source>
        <strain evidence="3">MAFF 305830</strain>
    </source>
</reference>
<accession>A0A0C3AUD0</accession>
<dbReference type="AlphaFoldDB" id="A0A0C3AUD0"/>
<reference evidence="2 3" key="1">
    <citation type="submission" date="2014-04" db="EMBL/GenBank/DDBJ databases">
        <authorList>
            <consortium name="DOE Joint Genome Institute"/>
            <person name="Kuo A."/>
            <person name="Zuccaro A."/>
            <person name="Kohler A."/>
            <person name="Nagy L.G."/>
            <person name="Floudas D."/>
            <person name="Copeland A."/>
            <person name="Barry K.W."/>
            <person name="Cichocki N."/>
            <person name="Veneault-Fourrey C."/>
            <person name="LaButti K."/>
            <person name="Lindquist E.A."/>
            <person name="Lipzen A."/>
            <person name="Lundell T."/>
            <person name="Morin E."/>
            <person name="Murat C."/>
            <person name="Sun H."/>
            <person name="Tunlid A."/>
            <person name="Henrissat B."/>
            <person name="Grigoriev I.V."/>
            <person name="Hibbett D.S."/>
            <person name="Martin F."/>
            <person name="Nordberg H.P."/>
            <person name="Cantor M.N."/>
            <person name="Hua S.X."/>
        </authorList>
    </citation>
    <scope>NUCLEOTIDE SEQUENCE [LARGE SCALE GENOMIC DNA]</scope>
    <source>
        <strain evidence="2 3">MAFF 305830</strain>
    </source>
</reference>
<name>A0A0C3AUD0_SERVB</name>
<dbReference type="HOGENOM" id="CLU_799651_0_0_1"/>
<evidence type="ECO:0000256" key="1">
    <source>
        <dbReference type="SAM" id="MobiDB-lite"/>
    </source>
</evidence>